<dbReference type="RefSeq" id="WP_151107351.1">
    <property type="nucleotide sequence ID" value="NZ_WAEM01000003.1"/>
</dbReference>
<evidence type="ECO:0000313" key="4">
    <source>
        <dbReference type="EMBL" id="KAB1156199.1"/>
    </source>
</evidence>
<comment type="similarity">
    <text evidence="1">Belongs to the TonB-dependent receptor family.</text>
</comment>
<dbReference type="OrthoDB" id="9768177at2"/>
<dbReference type="InterPro" id="IPR023996">
    <property type="entry name" value="TonB-dep_OMP_SusC/RagA"/>
</dbReference>
<dbReference type="NCBIfam" id="TIGR04057">
    <property type="entry name" value="SusC_RagA_signa"/>
    <property type="match status" value="1"/>
</dbReference>
<organism evidence="4 5">
    <name type="scientific">Flavobacterium luteum</name>
    <dbReference type="NCBI Taxonomy" id="2026654"/>
    <lineage>
        <taxon>Bacteria</taxon>
        <taxon>Pseudomonadati</taxon>
        <taxon>Bacteroidota</taxon>
        <taxon>Flavobacteriia</taxon>
        <taxon>Flavobacteriales</taxon>
        <taxon>Flavobacteriaceae</taxon>
        <taxon>Flavobacterium</taxon>
    </lineage>
</organism>
<dbReference type="Proteomes" id="UP000490922">
    <property type="component" value="Unassembled WGS sequence"/>
</dbReference>
<dbReference type="SUPFAM" id="SSF56935">
    <property type="entry name" value="Porins"/>
    <property type="match status" value="1"/>
</dbReference>
<protein>
    <submittedName>
        <fullName evidence="4">SusC/RagA family TonB-linked outer membrane protein</fullName>
    </submittedName>
</protein>
<dbReference type="GO" id="GO:0009279">
    <property type="term" value="C:cell outer membrane"/>
    <property type="evidence" value="ECO:0007669"/>
    <property type="project" value="UniProtKB-SubCell"/>
</dbReference>
<comment type="caution">
    <text evidence="4">The sequence shown here is derived from an EMBL/GenBank/DDBJ whole genome shotgun (WGS) entry which is preliminary data.</text>
</comment>
<dbReference type="InterPro" id="IPR008969">
    <property type="entry name" value="CarboxyPept-like_regulatory"/>
</dbReference>
<dbReference type="EMBL" id="WAEM01000003">
    <property type="protein sequence ID" value="KAB1156199.1"/>
    <property type="molecule type" value="Genomic_DNA"/>
</dbReference>
<dbReference type="Pfam" id="PF13715">
    <property type="entry name" value="CarbopepD_reg_2"/>
    <property type="match status" value="1"/>
</dbReference>
<keyword evidence="5" id="KW-1185">Reference proteome</keyword>
<evidence type="ECO:0000256" key="1">
    <source>
        <dbReference type="PROSITE-ProRule" id="PRU01360"/>
    </source>
</evidence>
<reference evidence="4 5" key="1">
    <citation type="submission" date="2019-09" db="EMBL/GenBank/DDBJ databases">
        <title>Flavobacterium sp. nov., isolated from glacier ice.</title>
        <authorList>
            <person name="Liu Q."/>
        </authorList>
    </citation>
    <scope>NUCLEOTIDE SEQUENCE [LARGE SCALE GENOMIC DNA]</scope>
    <source>
        <strain evidence="4 5">NBRC 112527</strain>
    </source>
</reference>
<dbReference type="PROSITE" id="PS52016">
    <property type="entry name" value="TONB_DEPENDENT_REC_3"/>
    <property type="match status" value="1"/>
</dbReference>
<keyword evidence="2" id="KW-0732">Signal</keyword>
<keyword evidence="1" id="KW-0998">Cell outer membrane</keyword>
<dbReference type="Gene3D" id="2.170.130.10">
    <property type="entry name" value="TonB-dependent receptor, plug domain"/>
    <property type="match status" value="1"/>
</dbReference>
<keyword evidence="1" id="KW-0472">Membrane</keyword>
<evidence type="ECO:0000259" key="3">
    <source>
        <dbReference type="Pfam" id="PF07715"/>
    </source>
</evidence>
<sequence>MKTIYKKLLFLFVFLPFSILAQSSLEGTVVDSKSKQPIPGVNVIIKGTPNGTSTDFDGKFKLPKINKGDVVVFSYIGYVNQTITFTSQKAVTIGLDEESNQLNEVVIQVGYGSAKKKDATGSVALVTSKDFNKGAIVSTDQLLAGKAAGVRITNGGGAPDQKPQILIRGGASLVASNDPLIIIDGVPISDTGTNPWNLINPNDVESFSILKDASATAIYGVRASNGVILITTKKGTAGAPQFNYSANISVGKITKALDVMNAADFVKFIQQYHPDRTNSLGIDDPNVNDNPATTDINEGLDNPSTPEIEGRILSDTNWQNQVFRTSINTDHTFSARANLYKKIPFRASVGYTSAQGLIKNNDYERLSYSFKMTPKFLNDNLKVDINAKGNSTYKNGGNEGAIGAALSMDPTKPVYGPSFNNKFGGYYQQTEITGAFNRDQKIGADNPLAILEQRNGIDRALRFLGNIEFDYKIPFLRDLRAVANFGLDATQSRYRETFAENAIATYTFNQGTDPNTNYLFNPGLSSFNRNTETNTTMDTYLVYSKSLTGFIRKVDGQAGYSYQNFKFDGNSLSFRNDPNTGIRETFISNANNPDNRYYSPLNLQAFFARGNVDVLGKYLFTATFRADASSLFTEENRWGYFPAVGAAWKIKEEKFLVNSNVIQDLKLRVGWGKTGQANFANNAGYFPSRLYYQLAGASDQYLEGIDIYTTKPYNADLTWEKTGTYNLGLDFEFFKNSIVSGSFDVYTRKTTDLLAVITTVAGQGTGATVNITNSGSIDSKGFESTLNVKVINTDNFSLSVGGNIAYAINKVVDLAGRTEIGGSGIGSNTYSTYDVVGRQRQEAYVYKQIYDASGKPIVGAYEDLNNDGTITLADRYLKPVVPNWTYGFNTNIVYKNWDLAANFRGQIGGQIYNQNSIDRGFIDAAAPPSQQSVLNNVLNFYNGSANPDFKNFTASETSLSDYFLEDATFLRCDNISLGYKFLKFVGKSSLRVSGAINNAFLITSYSGQDPESNSGRDGSLYPRPRTYTFGVSLDF</sequence>
<dbReference type="InterPro" id="IPR012910">
    <property type="entry name" value="Plug_dom"/>
</dbReference>
<feature type="chain" id="PRO_5029821614" evidence="2">
    <location>
        <begin position="22"/>
        <end position="1035"/>
    </location>
</feature>
<comment type="subcellular location">
    <subcellularLocation>
        <location evidence="1">Cell outer membrane</location>
        <topology evidence="1">Multi-pass membrane protein</topology>
    </subcellularLocation>
</comment>
<gene>
    <name evidence="4" type="ORF">F6464_08350</name>
</gene>
<keyword evidence="1" id="KW-1134">Transmembrane beta strand</keyword>
<proteinExistence type="inferred from homology"/>
<dbReference type="InterPro" id="IPR037066">
    <property type="entry name" value="Plug_dom_sf"/>
</dbReference>
<dbReference type="InterPro" id="IPR023997">
    <property type="entry name" value="TonB-dep_OMP_SusC/RagA_CS"/>
</dbReference>
<dbReference type="NCBIfam" id="TIGR04056">
    <property type="entry name" value="OMP_RagA_SusC"/>
    <property type="match status" value="1"/>
</dbReference>
<evidence type="ECO:0000313" key="5">
    <source>
        <dbReference type="Proteomes" id="UP000490922"/>
    </source>
</evidence>
<feature type="signal peptide" evidence="2">
    <location>
        <begin position="1"/>
        <end position="21"/>
    </location>
</feature>
<dbReference type="AlphaFoldDB" id="A0A7J5AGR7"/>
<name>A0A7J5AGR7_9FLAO</name>
<evidence type="ECO:0000256" key="2">
    <source>
        <dbReference type="SAM" id="SignalP"/>
    </source>
</evidence>
<accession>A0A7J5AGR7</accession>
<dbReference type="InterPro" id="IPR039426">
    <property type="entry name" value="TonB-dep_rcpt-like"/>
</dbReference>
<dbReference type="SUPFAM" id="SSF49464">
    <property type="entry name" value="Carboxypeptidase regulatory domain-like"/>
    <property type="match status" value="1"/>
</dbReference>
<dbReference type="Gene3D" id="2.60.40.1120">
    <property type="entry name" value="Carboxypeptidase-like, regulatory domain"/>
    <property type="match status" value="1"/>
</dbReference>
<feature type="domain" description="TonB-dependent receptor plug" evidence="3">
    <location>
        <begin position="115"/>
        <end position="227"/>
    </location>
</feature>
<dbReference type="Pfam" id="PF07715">
    <property type="entry name" value="Plug"/>
    <property type="match status" value="1"/>
</dbReference>
<keyword evidence="1" id="KW-0812">Transmembrane</keyword>
<keyword evidence="1" id="KW-0813">Transport</keyword>